<dbReference type="PANTHER" id="PTHR13164">
    <property type="entry name" value="CALICYLIN BINDING PROTEIN"/>
    <property type="match status" value="1"/>
</dbReference>
<protein>
    <recommendedName>
        <fullName evidence="2">CS domain-containing protein</fullName>
    </recommendedName>
</protein>
<dbReference type="Gene3D" id="2.60.40.790">
    <property type="match status" value="1"/>
</dbReference>
<dbReference type="InterPro" id="IPR008978">
    <property type="entry name" value="HSP20-like_chaperone"/>
</dbReference>
<reference evidence="3" key="1">
    <citation type="submission" date="2021-01" db="EMBL/GenBank/DDBJ databases">
        <authorList>
            <person name="Corre E."/>
            <person name="Pelletier E."/>
            <person name="Niang G."/>
            <person name="Scheremetjew M."/>
            <person name="Finn R."/>
            <person name="Kale V."/>
            <person name="Holt S."/>
            <person name="Cochrane G."/>
            <person name="Meng A."/>
            <person name="Brown T."/>
            <person name="Cohen L."/>
        </authorList>
    </citation>
    <scope>NUCLEOTIDE SEQUENCE</scope>
    <source>
        <strain evidence="3">SAG 11-49</strain>
    </source>
</reference>
<dbReference type="PANTHER" id="PTHR13164:SF6">
    <property type="entry name" value="CS DOMAIN-CONTAINING PROTEIN"/>
    <property type="match status" value="1"/>
</dbReference>
<sequence length="174" mass="18369">MAPSGDQAVAAQEAGSQAADAAQQSALHANIQAKGQNAYYYAHQKRNTGEEPAPMPVHIVLESKPIEAAEPIEPVTSGYLFSDEGSTVKVYLPCEGVGAKCSSGEARVSSSFEPKSLCLDIRGMREGGRVIRLSIKEMAGAVEPDECSHKVLANKVVLTLKKASSGPWSKLTAK</sequence>
<feature type="region of interest" description="Disordered" evidence="1">
    <location>
        <begin position="1"/>
        <end position="25"/>
    </location>
</feature>
<name>A0A7S0RK40_9CHLO</name>
<dbReference type="PROSITE" id="PS51203">
    <property type="entry name" value="CS"/>
    <property type="match status" value="1"/>
</dbReference>
<dbReference type="GO" id="GO:0005634">
    <property type="term" value="C:nucleus"/>
    <property type="evidence" value="ECO:0007669"/>
    <property type="project" value="TreeGrafter"/>
</dbReference>
<dbReference type="EMBL" id="HBFB01016826">
    <property type="protein sequence ID" value="CAD8680135.1"/>
    <property type="molecule type" value="Transcribed_RNA"/>
</dbReference>
<feature type="domain" description="CS" evidence="2">
    <location>
        <begin position="74"/>
        <end position="172"/>
    </location>
</feature>
<evidence type="ECO:0000256" key="1">
    <source>
        <dbReference type="SAM" id="MobiDB-lite"/>
    </source>
</evidence>
<dbReference type="InterPro" id="IPR052289">
    <property type="entry name" value="Calcyclin-binding_UBL-bridge"/>
</dbReference>
<evidence type="ECO:0000259" key="2">
    <source>
        <dbReference type="PROSITE" id="PS51203"/>
    </source>
</evidence>
<dbReference type="InterPro" id="IPR007052">
    <property type="entry name" value="CS_dom"/>
</dbReference>
<organism evidence="3">
    <name type="scientific">Chlamydomonas leiostraca</name>
    <dbReference type="NCBI Taxonomy" id="1034604"/>
    <lineage>
        <taxon>Eukaryota</taxon>
        <taxon>Viridiplantae</taxon>
        <taxon>Chlorophyta</taxon>
        <taxon>core chlorophytes</taxon>
        <taxon>Chlorophyceae</taxon>
        <taxon>CS clade</taxon>
        <taxon>Chlamydomonadales</taxon>
        <taxon>Chlamydomonadaceae</taxon>
        <taxon>Chlamydomonas</taxon>
    </lineage>
</organism>
<feature type="compositionally biased region" description="Low complexity" evidence="1">
    <location>
        <begin position="7"/>
        <end position="25"/>
    </location>
</feature>
<dbReference type="AlphaFoldDB" id="A0A7S0RK40"/>
<proteinExistence type="predicted"/>
<gene>
    <name evidence="3" type="ORF">CLEI1391_LOCUS9413</name>
</gene>
<dbReference type="SUPFAM" id="SSF49764">
    <property type="entry name" value="HSP20-like chaperones"/>
    <property type="match status" value="1"/>
</dbReference>
<evidence type="ECO:0000313" key="3">
    <source>
        <dbReference type="EMBL" id="CAD8680135.1"/>
    </source>
</evidence>
<accession>A0A7S0RK40</accession>